<dbReference type="AlphaFoldDB" id="A0A0K2T1U6"/>
<sequence length="40" mass="4518">MSFLGKEWKLPRGDYIARVFSTFCGCLKAVIESNGSQIHK</sequence>
<name>A0A0K2T1U6_LEPSM</name>
<proteinExistence type="predicted"/>
<reference evidence="1" key="1">
    <citation type="submission" date="2014-05" db="EMBL/GenBank/DDBJ databases">
        <authorList>
            <person name="Chronopoulou M."/>
        </authorList>
    </citation>
    <scope>NUCLEOTIDE SEQUENCE</scope>
    <source>
        <tissue evidence="1">Whole organism</tissue>
    </source>
</reference>
<accession>A0A0K2T1U6</accession>
<evidence type="ECO:0000313" key="1">
    <source>
        <dbReference type="EMBL" id="CDW19790.1"/>
    </source>
</evidence>
<organism evidence="1">
    <name type="scientific">Lepeophtheirus salmonis</name>
    <name type="common">Salmon louse</name>
    <name type="synonym">Caligus salmonis</name>
    <dbReference type="NCBI Taxonomy" id="72036"/>
    <lineage>
        <taxon>Eukaryota</taxon>
        <taxon>Metazoa</taxon>
        <taxon>Ecdysozoa</taxon>
        <taxon>Arthropoda</taxon>
        <taxon>Crustacea</taxon>
        <taxon>Multicrustacea</taxon>
        <taxon>Hexanauplia</taxon>
        <taxon>Copepoda</taxon>
        <taxon>Siphonostomatoida</taxon>
        <taxon>Caligidae</taxon>
        <taxon>Lepeophtheirus</taxon>
    </lineage>
</organism>
<dbReference type="EMBL" id="HACA01002429">
    <property type="protein sequence ID" value="CDW19790.1"/>
    <property type="molecule type" value="Transcribed_RNA"/>
</dbReference>
<protein>
    <submittedName>
        <fullName evidence="1">Uncharacterized protein</fullName>
    </submittedName>
</protein>